<evidence type="ECO:0000313" key="4">
    <source>
        <dbReference type="EMBL" id="CAG2198714.1"/>
    </source>
</evidence>
<dbReference type="GO" id="GO:0005975">
    <property type="term" value="P:carbohydrate metabolic process"/>
    <property type="evidence" value="ECO:0007669"/>
    <property type="project" value="InterPro"/>
</dbReference>
<gene>
    <name evidence="4" type="ORF">MEDL_13462</name>
</gene>
<dbReference type="InterPro" id="IPR002516">
    <property type="entry name" value="Glyco_trans_11"/>
</dbReference>
<comment type="similarity">
    <text evidence="3">Belongs to the glycosyltransferase 11 family.</text>
</comment>
<dbReference type="AlphaFoldDB" id="A0A8S3QUA1"/>
<dbReference type="PANTHER" id="PTHR11927:SF9">
    <property type="entry name" value="L-FUCOSYLTRANSFERASE"/>
    <property type="match status" value="1"/>
</dbReference>
<dbReference type="GO" id="GO:0032580">
    <property type="term" value="C:Golgi cisterna membrane"/>
    <property type="evidence" value="ECO:0007669"/>
    <property type="project" value="UniProtKB-SubCell"/>
</dbReference>
<keyword evidence="3" id="KW-0812">Transmembrane</keyword>
<evidence type="ECO:0000256" key="1">
    <source>
        <dbReference type="ARBA" id="ARBA00022676"/>
    </source>
</evidence>
<keyword evidence="5" id="KW-1185">Reference proteome</keyword>
<organism evidence="4 5">
    <name type="scientific">Mytilus edulis</name>
    <name type="common">Blue mussel</name>
    <dbReference type="NCBI Taxonomy" id="6550"/>
    <lineage>
        <taxon>Eukaryota</taxon>
        <taxon>Metazoa</taxon>
        <taxon>Spiralia</taxon>
        <taxon>Lophotrochozoa</taxon>
        <taxon>Mollusca</taxon>
        <taxon>Bivalvia</taxon>
        <taxon>Autobranchia</taxon>
        <taxon>Pteriomorphia</taxon>
        <taxon>Mytilida</taxon>
        <taxon>Mytiloidea</taxon>
        <taxon>Mytilidae</taxon>
        <taxon>Mytilinae</taxon>
        <taxon>Mytilus</taxon>
    </lineage>
</organism>
<keyword evidence="3" id="KW-0333">Golgi apparatus</keyword>
<reference evidence="4" key="1">
    <citation type="submission" date="2021-03" db="EMBL/GenBank/DDBJ databases">
        <authorList>
            <person name="Bekaert M."/>
        </authorList>
    </citation>
    <scope>NUCLEOTIDE SEQUENCE</scope>
</reference>
<dbReference type="PANTHER" id="PTHR11927">
    <property type="entry name" value="GALACTOSIDE 2-L-FUCOSYLTRANSFERASE"/>
    <property type="match status" value="1"/>
</dbReference>
<keyword evidence="3" id="KW-0472">Membrane</keyword>
<dbReference type="GO" id="GO:0008107">
    <property type="term" value="F:galactoside 2-alpha-L-fucosyltransferase activity"/>
    <property type="evidence" value="ECO:0007669"/>
    <property type="project" value="InterPro"/>
</dbReference>
<name>A0A8S3QUA1_MYTED</name>
<feature type="transmembrane region" description="Helical" evidence="3">
    <location>
        <begin position="52"/>
        <end position="70"/>
    </location>
</feature>
<dbReference type="EMBL" id="CAJPWZ010000696">
    <property type="protein sequence ID" value="CAG2198714.1"/>
    <property type="molecule type" value="Genomic_DNA"/>
</dbReference>
<keyword evidence="1 3" id="KW-0328">Glycosyltransferase</keyword>
<accession>A0A8S3QUA1</accession>
<dbReference type="EC" id="2.4.1.-" evidence="3"/>
<dbReference type="OrthoDB" id="3226at2759"/>
<evidence type="ECO:0000313" key="5">
    <source>
        <dbReference type="Proteomes" id="UP000683360"/>
    </source>
</evidence>
<evidence type="ECO:0000256" key="2">
    <source>
        <dbReference type="ARBA" id="ARBA00022679"/>
    </source>
</evidence>
<comment type="caution">
    <text evidence="4">The sequence shown here is derived from an EMBL/GenBank/DDBJ whole genome shotgun (WGS) entry which is preliminary data.</text>
</comment>
<keyword evidence="3" id="KW-0735">Signal-anchor</keyword>
<comment type="pathway">
    <text evidence="3">Protein modification; protein glycosylation.</text>
</comment>
<evidence type="ECO:0000256" key="3">
    <source>
        <dbReference type="RuleBase" id="RU363129"/>
    </source>
</evidence>
<sequence>MKLTIPLAVKFGKWLQNDKIENGNKFTSSCSSRLETCCKRPAVRDMYIWASWSKYILILILTLGLCQFILKNYNEESVIYCESTNSTVNVNSDEPKKKSTIPRTYKQYVKVEFIGRLGNLLFQYASLYGIAKHHNMIPVVDEGCHLKKHFKISAISVNPLVNLKRYVRIKVTCLGKNAFKLDTKYNWTIKGYFQSWKYFVENRIEIRKEFQFKENVQIEPINNFKKL</sequence>
<proteinExistence type="inferred from homology"/>
<keyword evidence="3" id="KW-1133">Transmembrane helix</keyword>
<protein>
    <recommendedName>
        <fullName evidence="3">L-Fucosyltransferase</fullName>
        <ecNumber evidence="3">2.4.1.-</ecNumber>
    </recommendedName>
</protein>
<keyword evidence="3" id="KW-0325">Glycoprotein</keyword>
<dbReference type="Proteomes" id="UP000683360">
    <property type="component" value="Unassembled WGS sequence"/>
</dbReference>
<comment type="subcellular location">
    <subcellularLocation>
        <location evidence="3">Golgi apparatus</location>
        <location evidence="3">Golgi stack membrane</location>
        <topology evidence="3">Single-pass type II membrane protein</topology>
    </subcellularLocation>
</comment>
<keyword evidence="2 3" id="KW-0808">Transferase</keyword>